<dbReference type="InterPro" id="IPR016053">
    <property type="entry name" value="Haem_Oase-like"/>
</dbReference>
<keyword evidence="5" id="KW-0602">Photosynthesis</keyword>
<dbReference type="InterPro" id="IPR002051">
    <property type="entry name" value="Haem_Oase"/>
</dbReference>
<dbReference type="GO" id="GO:0009507">
    <property type="term" value="C:chloroplast"/>
    <property type="evidence" value="ECO:0007669"/>
    <property type="project" value="UniProtKB-SubCell"/>
</dbReference>
<keyword evidence="11" id="KW-0408">Iron</keyword>
<dbReference type="Pfam" id="PF01126">
    <property type="entry name" value="Heme_oxygenase"/>
    <property type="match status" value="1"/>
</dbReference>
<dbReference type="EMBL" id="BAABME010005289">
    <property type="protein sequence ID" value="GAA0165201.1"/>
    <property type="molecule type" value="Genomic_DNA"/>
</dbReference>
<dbReference type="EC" id="1.14.14.18" evidence="3"/>
<evidence type="ECO:0000256" key="5">
    <source>
        <dbReference type="ARBA" id="ARBA00022531"/>
    </source>
</evidence>
<dbReference type="GO" id="GO:0046872">
    <property type="term" value="F:metal ion binding"/>
    <property type="evidence" value="ECO:0007669"/>
    <property type="project" value="UniProtKB-KW"/>
</dbReference>
<keyword evidence="6" id="KW-0349">Heme</keyword>
<evidence type="ECO:0000256" key="6">
    <source>
        <dbReference type="ARBA" id="ARBA00022617"/>
    </source>
</evidence>
<keyword evidence="7" id="KW-0934">Plastid</keyword>
<evidence type="ECO:0000256" key="3">
    <source>
        <dbReference type="ARBA" id="ARBA00012360"/>
    </source>
</evidence>
<dbReference type="PANTHER" id="PTHR35703">
    <property type="entry name" value="HEME OXYGENASE 1, CHLOROPLASTIC-RELATED"/>
    <property type="match status" value="1"/>
</dbReference>
<evidence type="ECO:0000256" key="8">
    <source>
        <dbReference type="ARBA" id="ARBA00022723"/>
    </source>
</evidence>
<organism evidence="12 13">
    <name type="scientific">Lithospermum erythrorhizon</name>
    <name type="common">Purple gromwell</name>
    <name type="synonym">Lithospermum officinale var. erythrorhizon</name>
    <dbReference type="NCBI Taxonomy" id="34254"/>
    <lineage>
        <taxon>Eukaryota</taxon>
        <taxon>Viridiplantae</taxon>
        <taxon>Streptophyta</taxon>
        <taxon>Embryophyta</taxon>
        <taxon>Tracheophyta</taxon>
        <taxon>Spermatophyta</taxon>
        <taxon>Magnoliopsida</taxon>
        <taxon>eudicotyledons</taxon>
        <taxon>Gunneridae</taxon>
        <taxon>Pentapetalae</taxon>
        <taxon>asterids</taxon>
        <taxon>lamiids</taxon>
        <taxon>Boraginales</taxon>
        <taxon>Boraginaceae</taxon>
        <taxon>Boraginoideae</taxon>
        <taxon>Lithospermeae</taxon>
        <taxon>Lithospermum</taxon>
    </lineage>
</organism>
<accession>A0AAV3QQA4</accession>
<sequence>MDSIAQVMQSGTIFKKPQFSILQRPKAQLLSIPISNFHQRSSLFSRKQPFLSKMVVVVSSSATTPAEAAPEKSNKRYPGEGKGFVEEMRFVAMKLHTKDQAKEGEKEPQGKPVAKWETSVEGYLKFLVDSKLVYDTLEGIMDKAAFPEYAEFRNTGLERSESLAKDLEWFKEQGHTIPEPSSPGVSYAKYLEDLSETDPQAFICHFYNTYFAHTAGGRMIGRKVAQTVLNNKELEFYKWEGDLAQLLQNVRDKINRVAENWTREEKNHCLEETEKSFKFAGEILRLILS</sequence>
<gene>
    <name evidence="12" type="ORF">LIER_20664</name>
</gene>
<keyword evidence="4" id="KW-0150">Chloroplast</keyword>
<dbReference type="PANTHER" id="PTHR35703:SF2">
    <property type="entry name" value="HEME OXYGENASE 1, CHLOROPLASTIC-RELATED"/>
    <property type="match status" value="1"/>
</dbReference>
<keyword evidence="9" id="KW-0809">Transit peptide</keyword>
<evidence type="ECO:0000256" key="2">
    <source>
        <dbReference type="ARBA" id="ARBA00006134"/>
    </source>
</evidence>
<evidence type="ECO:0000313" key="12">
    <source>
        <dbReference type="EMBL" id="GAA0165201.1"/>
    </source>
</evidence>
<dbReference type="GO" id="GO:0015979">
    <property type="term" value="P:photosynthesis"/>
    <property type="evidence" value="ECO:0007669"/>
    <property type="project" value="UniProtKB-KW"/>
</dbReference>
<dbReference type="InterPro" id="IPR016951">
    <property type="entry name" value="Haem_Oase_decyc_pln"/>
</dbReference>
<dbReference type="Proteomes" id="UP001454036">
    <property type="component" value="Unassembled WGS sequence"/>
</dbReference>
<dbReference type="AlphaFoldDB" id="A0AAV3QQA4"/>
<protein>
    <recommendedName>
        <fullName evidence="3">heme oxygenase (biliverdin-producing)</fullName>
        <ecNumber evidence="3">1.14.14.18</ecNumber>
    </recommendedName>
</protein>
<proteinExistence type="inferred from homology"/>
<keyword evidence="8" id="KW-0479">Metal-binding</keyword>
<keyword evidence="10" id="KW-0560">Oxidoreductase</keyword>
<name>A0AAV3QQA4_LITER</name>
<comment type="caution">
    <text evidence="12">The sequence shown here is derived from an EMBL/GenBank/DDBJ whole genome shotgun (WGS) entry which is preliminary data.</text>
</comment>
<dbReference type="GO" id="GO:0004392">
    <property type="term" value="F:heme oxygenase (decyclizing) activity"/>
    <property type="evidence" value="ECO:0007669"/>
    <property type="project" value="UniProtKB-EC"/>
</dbReference>
<dbReference type="FunFam" id="1.20.910.10:FF:000005">
    <property type="entry name" value="Heme oxygenase 1"/>
    <property type="match status" value="1"/>
</dbReference>
<reference evidence="12 13" key="1">
    <citation type="submission" date="2024-01" db="EMBL/GenBank/DDBJ databases">
        <title>The complete chloroplast genome sequence of Lithospermum erythrorhizon: insights into the phylogenetic relationship among Boraginaceae species and the maternal lineages of purple gromwells.</title>
        <authorList>
            <person name="Okada T."/>
            <person name="Watanabe K."/>
        </authorList>
    </citation>
    <scope>NUCLEOTIDE SEQUENCE [LARGE SCALE GENOMIC DNA]</scope>
</reference>
<evidence type="ECO:0000256" key="11">
    <source>
        <dbReference type="ARBA" id="ARBA00023004"/>
    </source>
</evidence>
<evidence type="ECO:0000256" key="4">
    <source>
        <dbReference type="ARBA" id="ARBA00022528"/>
    </source>
</evidence>
<dbReference type="PIRSF" id="PIRSF030219">
    <property type="entry name" value="Heme_Oase_decyc_pln"/>
    <property type="match status" value="1"/>
</dbReference>
<dbReference type="GO" id="GO:0010024">
    <property type="term" value="P:phytochromobilin biosynthetic process"/>
    <property type="evidence" value="ECO:0007669"/>
    <property type="project" value="TreeGrafter"/>
</dbReference>
<dbReference type="InterPro" id="IPR016084">
    <property type="entry name" value="Haem_Oase-like_multi-hlx"/>
</dbReference>
<evidence type="ECO:0000256" key="10">
    <source>
        <dbReference type="ARBA" id="ARBA00023002"/>
    </source>
</evidence>
<dbReference type="GO" id="GO:0006788">
    <property type="term" value="P:heme oxidation"/>
    <property type="evidence" value="ECO:0007669"/>
    <property type="project" value="InterPro"/>
</dbReference>
<evidence type="ECO:0000256" key="1">
    <source>
        <dbReference type="ARBA" id="ARBA00004229"/>
    </source>
</evidence>
<evidence type="ECO:0000256" key="9">
    <source>
        <dbReference type="ARBA" id="ARBA00022946"/>
    </source>
</evidence>
<dbReference type="CDD" id="cd19165">
    <property type="entry name" value="HemeO"/>
    <property type="match status" value="1"/>
</dbReference>
<keyword evidence="13" id="KW-1185">Reference proteome</keyword>
<dbReference type="SUPFAM" id="SSF48613">
    <property type="entry name" value="Heme oxygenase-like"/>
    <property type="match status" value="1"/>
</dbReference>
<dbReference type="Gene3D" id="1.20.910.10">
    <property type="entry name" value="Heme oxygenase-like"/>
    <property type="match status" value="1"/>
</dbReference>
<evidence type="ECO:0000256" key="7">
    <source>
        <dbReference type="ARBA" id="ARBA00022640"/>
    </source>
</evidence>
<comment type="subcellular location">
    <subcellularLocation>
        <location evidence="1">Plastid</location>
        <location evidence="1">Chloroplast</location>
    </subcellularLocation>
</comment>
<comment type="similarity">
    <text evidence="2">Belongs to the heme oxygenase family.</text>
</comment>
<evidence type="ECO:0000313" key="13">
    <source>
        <dbReference type="Proteomes" id="UP001454036"/>
    </source>
</evidence>